<name>A0ABZ0HEQ2_TRISK</name>
<keyword evidence="3" id="KW-1185">Reference proteome</keyword>
<feature type="region of interest" description="Disordered" evidence="1">
    <location>
        <begin position="16"/>
        <end position="45"/>
    </location>
</feature>
<feature type="compositionally biased region" description="Low complexity" evidence="1">
    <location>
        <begin position="29"/>
        <end position="42"/>
    </location>
</feature>
<feature type="compositionally biased region" description="Basic and acidic residues" evidence="1">
    <location>
        <begin position="18"/>
        <end position="28"/>
    </location>
</feature>
<accession>A0ABZ0HEQ2</accession>
<proteinExistence type="predicted"/>
<dbReference type="EMBL" id="CP136704">
    <property type="protein sequence ID" value="WOI32057.1"/>
    <property type="molecule type" value="Genomic_DNA"/>
</dbReference>
<evidence type="ECO:0000313" key="3">
    <source>
        <dbReference type="Proteomes" id="UP001302666"/>
    </source>
</evidence>
<gene>
    <name evidence="2" type="ORF">R1T40_13940</name>
</gene>
<dbReference type="RefSeq" id="WP_317384547.1">
    <property type="nucleotide sequence ID" value="NZ_CP136704.1"/>
</dbReference>
<protein>
    <submittedName>
        <fullName evidence="2">Uncharacterized protein</fullName>
    </submittedName>
</protein>
<dbReference type="Proteomes" id="UP001302666">
    <property type="component" value="Chromosome"/>
</dbReference>
<organism evidence="2 3">
    <name type="scientific">Tritonibacter scottomollicae</name>
    <name type="common">Epibacterium scottomollicae</name>
    <dbReference type="NCBI Taxonomy" id="483013"/>
    <lineage>
        <taxon>Bacteria</taxon>
        <taxon>Pseudomonadati</taxon>
        <taxon>Pseudomonadota</taxon>
        <taxon>Alphaproteobacteria</taxon>
        <taxon>Rhodobacterales</taxon>
        <taxon>Paracoccaceae</taxon>
        <taxon>Tritonibacter</taxon>
    </lineage>
</organism>
<reference evidence="2 3" key="1">
    <citation type="submission" date="2023-10" db="EMBL/GenBank/DDBJ databases">
        <title>Eight complete genome sequences of bacteria isolated from laboratory stock of Giant Kelp gametophytes.</title>
        <authorList>
            <person name="Tolentino B."/>
            <person name="Nuzhdin S."/>
        </authorList>
    </citation>
    <scope>NUCLEOTIDE SEQUENCE [LARGE SCALE GENOMIC DNA]</scope>
    <source>
        <strain evidence="2 3">LC.270.F.C4</strain>
    </source>
</reference>
<sequence>MSQRFRTSFQTLDFRCQPNRDIRTRRGEVSAASEKSSPKAAVQQPVADLVDAASGTSDREAQLVTFAKSMQQGHLDGVNGPHRPFNPWLIAAPQLH</sequence>
<evidence type="ECO:0000256" key="1">
    <source>
        <dbReference type="SAM" id="MobiDB-lite"/>
    </source>
</evidence>
<evidence type="ECO:0000313" key="2">
    <source>
        <dbReference type="EMBL" id="WOI32057.1"/>
    </source>
</evidence>